<keyword evidence="4" id="KW-0809">Transit peptide</keyword>
<dbReference type="PANTHER" id="PTHR31107">
    <property type="entry name" value="APOPTOGENIC PROTEIN 1, MITOCHONDRIAL"/>
    <property type="match status" value="1"/>
</dbReference>
<keyword evidence="8" id="KW-1185">Reference proteome</keyword>
<evidence type="ECO:0000256" key="1">
    <source>
        <dbReference type="ARBA" id="ARBA00004443"/>
    </source>
</evidence>
<dbReference type="GO" id="GO:0097193">
    <property type="term" value="P:intrinsic apoptotic signaling pathway"/>
    <property type="evidence" value="ECO:0007669"/>
    <property type="project" value="InterPro"/>
</dbReference>
<evidence type="ECO:0000256" key="2">
    <source>
        <dbReference type="ARBA" id="ARBA00005453"/>
    </source>
</evidence>
<keyword evidence="5" id="KW-0496">Mitochondrion</keyword>
<dbReference type="GO" id="GO:0005743">
    <property type="term" value="C:mitochondrial inner membrane"/>
    <property type="evidence" value="ECO:0007669"/>
    <property type="project" value="UniProtKB-SubCell"/>
</dbReference>
<comment type="similarity">
    <text evidence="2">Belongs to the COA8 family.</text>
</comment>
<gene>
    <name evidence="7" type="ORF">P879_00666</name>
</gene>
<comment type="caution">
    <text evidence="7">The sequence shown here is derived from an EMBL/GenBank/DDBJ whole genome shotgun (WGS) entry which is preliminary data.</text>
</comment>
<evidence type="ECO:0000313" key="8">
    <source>
        <dbReference type="Proteomes" id="UP000699462"/>
    </source>
</evidence>
<keyword evidence="6" id="KW-0472">Membrane</keyword>
<reference evidence="7 8" key="1">
    <citation type="submission" date="2019-07" db="EMBL/GenBank/DDBJ databases">
        <title>Annotation for the trematode Paragonimus westermani.</title>
        <authorList>
            <person name="Choi Y.-J."/>
        </authorList>
    </citation>
    <scope>NUCLEOTIDE SEQUENCE [LARGE SCALE GENOMIC DNA]</scope>
    <source>
        <strain evidence="7">180907_Pwestermani</strain>
    </source>
</reference>
<proteinExistence type="inferred from homology"/>
<dbReference type="AlphaFoldDB" id="A0A8T0DYQ6"/>
<name>A0A8T0DYQ6_9TREM</name>
<dbReference type="Proteomes" id="UP000699462">
    <property type="component" value="Unassembled WGS sequence"/>
</dbReference>
<accession>A0A8T0DYQ6</accession>
<evidence type="ECO:0000256" key="3">
    <source>
        <dbReference type="ARBA" id="ARBA00022792"/>
    </source>
</evidence>
<dbReference type="OrthoDB" id="6246201at2759"/>
<keyword evidence="3" id="KW-0999">Mitochondrion inner membrane</keyword>
<dbReference type="InterPro" id="IPR018796">
    <property type="entry name" value="COA8"/>
</dbReference>
<evidence type="ECO:0000256" key="4">
    <source>
        <dbReference type="ARBA" id="ARBA00022946"/>
    </source>
</evidence>
<evidence type="ECO:0000313" key="7">
    <source>
        <dbReference type="EMBL" id="KAF8572302.1"/>
    </source>
</evidence>
<dbReference type="PANTHER" id="PTHR31107:SF2">
    <property type="entry name" value="CYTOCHROME C OXIDASE ASSEMBLY FACTOR 8"/>
    <property type="match status" value="1"/>
</dbReference>
<dbReference type="EMBL" id="JTDF01000087">
    <property type="protein sequence ID" value="KAF8572302.1"/>
    <property type="molecule type" value="Genomic_DNA"/>
</dbReference>
<evidence type="ECO:0000256" key="6">
    <source>
        <dbReference type="ARBA" id="ARBA00023136"/>
    </source>
</evidence>
<organism evidence="7 8">
    <name type="scientific">Paragonimus westermani</name>
    <dbReference type="NCBI Taxonomy" id="34504"/>
    <lineage>
        <taxon>Eukaryota</taxon>
        <taxon>Metazoa</taxon>
        <taxon>Spiralia</taxon>
        <taxon>Lophotrochozoa</taxon>
        <taxon>Platyhelminthes</taxon>
        <taxon>Trematoda</taxon>
        <taxon>Digenea</taxon>
        <taxon>Plagiorchiida</taxon>
        <taxon>Troglotremata</taxon>
        <taxon>Troglotrematidae</taxon>
        <taxon>Paragonimus</taxon>
    </lineage>
</organism>
<evidence type="ECO:0000256" key="5">
    <source>
        <dbReference type="ARBA" id="ARBA00023128"/>
    </source>
</evidence>
<comment type="subcellular location">
    <subcellularLocation>
        <location evidence="1">Mitochondrion inner membrane</location>
        <topology evidence="1">Peripheral membrane protein</topology>
        <orientation evidence="1">Matrix side</orientation>
    </subcellularLocation>
</comment>
<dbReference type="Pfam" id="PF10231">
    <property type="entry name" value="COA8"/>
    <property type="match status" value="1"/>
</dbReference>
<sequence length="235" mass="27244">MGISNCNNDFKQPLPLISHQFRIPTLSSGTVLPHNRITTNGPIVFLCRSLCLVDKDGDNHHTSDKGGTCGNPSYLRQSVGPMNPISNIRPIHLWSNYKLTELQRQYCAFCEDTWKWLDSYWARHNVNFQQAKRSFLESRAPVGSGVRLDASADLSEFYSRFLKENQRTQLRFNFEWYRRIVYLSYLGILVDLQHGHVEEEKQLIGPFELSIHAFCEISSWFERTTGACHLVYILR</sequence>
<protein>
    <submittedName>
        <fullName evidence="7">Uncharacterized protein</fullName>
    </submittedName>
</protein>